<organism evidence="6 7">
    <name type="scientific">Ohtaekwangia koreensis</name>
    <dbReference type="NCBI Taxonomy" id="688867"/>
    <lineage>
        <taxon>Bacteria</taxon>
        <taxon>Pseudomonadati</taxon>
        <taxon>Bacteroidota</taxon>
        <taxon>Cytophagia</taxon>
        <taxon>Cytophagales</taxon>
        <taxon>Fulvivirgaceae</taxon>
        <taxon>Ohtaekwangia</taxon>
    </lineage>
</organism>
<name>A0A1T5MMR7_9BACT</name>
<dbReference type="Gene3D" id="3.20.20.80">
    <property type="entry name" value="Glycosidases"/>
    <property type="match status" value="1"/>
</dbReference>
<dbReference type="InterPro" id="IPR026444">
    <property type="entry name" value="Secre_tail"/>
</dbReference>
<dbReference type="InterPro" id="IPR005084">
    <property type="entry name" value="CBM6"/>
</dbReference>
<dbReference type="GO" id="GO:0009251">
    <property type="term" value="P:glucan catabolic process"/>
    <property type="evidence" value="ECO:0007669"/>
    <property type="project" value="TreeGrafter"/>
</dbReference>
<dbReference type="GO" id="GO:0009986">
    <property type="term" value="C:cell surface"/>
    <property type="evidence" value="ECO:0007669"/>
    <property type="project" value="TreeGrafter"/>
</dbReference>
<dbReference type="SMART" id="SM00606">
    <property type="entry name" value="CBD_IV"/>
    <property type="match status" value="2"/>
</dbReference>
<gene>
    <name evidence="6" type="ORF">SAMN05660236_5872</name>
</gene>
<accession>A0A1T5MMR7</accession>
<reference evidence="6 7" key="1">
    <citation type="submission" date="2017-02" db="EMBL/GenBank/DDBJ databases">
        <authorList>
            <person name="Peterson S.W."/>
        </authorList>
    </citation>
    <scope>NUCLEOTIDE SEQUENCE [LARGE SCALE GENOMIC DNA]</scope>
    <source>
        <strain evidence="6 7">DSM 25262</strain>
    </source>
</reference>
<dbReference type="STRING" id="688867.SAMN05660236_5872"/>
<evidence type="ECO:0000256" key="1">
    <source>
        <dbReference type="ARBA" id="ARBA00022729"/>
    </source>
</evidence>
<dbReference type="CDD" id="cd04080">
    <property type="entry name" value="CBM6_cellulase-like"/>
    <property type="match status" value="2"/>
</dbReference>
<evidence type="ECO:0000259" key="5">
    <source>
        <dbReference type="PROSITE" id="PS51175"/>
    </source>
</evidence>
<dbReference type="InterPro" id="IPR001547">
    <property type="entry name" value="Glyco_hydro_5"/>
</dbReference>
<dbReference type="GO" id="GO:0005576">
    <property type="term" value="C:extracellular region"/>
    <property type="evidence" value="ECO:0007669"/>
    <property type="project" value="TreeGrafter"/>
</dbReference>
<feature type="domain" description="CBM6" evidence="5">
    <location>
        <begin position="707"/>
        <end position="831"/>
    </location>
</feature>
<dbReference type="Pfam" id="PF03422">
    <property type="entry name" value="CBM_6"/>
    <property type="match status" value="2"/>
</dbReference>
<dbReference type="EMBL" id="FUZU01000005">
    <property type="protein sequence ID" value="SKC89520.1"/>
    <property type="molecule type" value="Genomic_DNA"/>
</dbReference>
<dbReference type="InterPro" id="IPR006584">
    <property type="entry name" value="Cellulose-bd_IV"/>
</dbReference>
<dbReference type="AlphaFoldDB" id="A0A1T5MMR7"/>
<dbReference type="Proteomes" id="UP000190961">
    <property type="component" value="Unassembled WGS sequence"/>
</dbReference>
<feature type="chain" id="PRO_5012391610" evidence="4">
    <location>
        <begin position="29"/>
        <end position="925"/>
    </location>
</feature>
<keyword evidence="2" id="KW-0378">Hydrolase</keyword>
<evidence type="ECO:0000256" key="3">
    <source>
        <dbReference type="ARBA" id="ARBA00023295"/>
    </source>
</evidence>
<feature type="domain" description="CBM6" evidence="5">
    <location>
        <begin position="455"/>
        <end position="589"/>
    </location>
</feature>
<evidence type="ECO:0000313" key="7">
    <source>
        <dbReference type="Proteomes" id="UP000190961"/>
    </source>
</evidence>
<dbReference type="Gene3D" id="2.60.120.260">
    <property type="entry name" value="Galactose-binding domain-like"/>
    <property type="match status" value="2"/>
</dbReference>
<protein>
    <submittedName>
        <fullName evidence="6">Por secretion system C-terminal sorting domain-containing protein</fullName>
    </submittedName>
</protein>
<evidence type="ECO:0000313" key="6">
    <source>
        <dbReference type="EMBL" id="SKC89520.1"/>
    </source>
</evidence>
<dbReference type="GO" id="GO:0030246">
    <property type="term" value="F:carbohydrate binding"/>
    <property type="evidence" value="ECO:0007669"/>
    <property type="project" value="InterPro"/>
</dbReference>
<dbReference type="PANTHER" id="PTHR31297">
    <property type="entry name" value="GLUCAN ENDO-1,6-BETA-GLUCOSIDASE B"/>
    <property type="match status" value="1"/>
</dbReference>
<dbReference type="InterPro" id="IPR050386">
    <property type="entry name" value="Glycosyl_hydrolase_5"/>
</dbReference>
<sequence>MKVFLHGKIQIVLFFFACATFLTESTFAQYLHASGKQIVDKDGNEVILRGMGLGGWMLQEGYMLETNSFANPQHQIRAKIRELVGEANTNQFYDAWLANHCTERDIDSLASWGFNSVRLPMHYNLFTLPIENEPIAGQNTWIEKGFAMTDNLLKWCAKNKIYLILDLHAAPGGQGHDAAISDYDATKPSLWESDANKQKTIALWKKLAERYANEPWIGGYDLINEPNWNFTPGANQNGCDETTNVPLRQLYIAITAAIREVDKNHIIFIEGNCWANNYNGILPKWDSNMAASFHKYWNNNDQGSVQFAVNIREQNNLPVWLGESGENSNTWFTNAIALMEANKIGWAWWPLKKVNSIVNPMTVVKNNDYNTLLNYWKNGGTKPTVDFAKNALMQLTENLKIGNTIYRKDVIDAMFRQVTSKTTIPFANNKVPGIIYASDFDLGRNGFAYADTDTANYQVTTGSYSAWNSGFSYRNDGVDIQPTSDTDAASNGYNIGWTKDGEWLQYTVRVDSSAAYNVILRYATLDNTGKIRLSVDGIDIVDPVTLASSGGFQTWANQTLSNVVLYKGTHKLKFRFEKGGANVGYMKFVLSKKINEIPFKALFSETAPSGKTVYITVNKKVEAATLASANGFTAKVNGIDTPISNVQLDVANPSRIFVTLGQDVFDNNTITVSYQADVVKATDGTILEDFSDLSVKSNLPFHFAIPTKIEAEAFVVNKGMELENTTDTGGGQNVGHTSVGDYLEYRIRVPLDGIYPLEARVACMSQAGRLEFQQLSATGALLNSTAIDIPVTGGWQTWKTVTGKLKLTQGQGTLRVRIVQPEFNINWFRFLGADIISGTEKRKQGSLKIYPNPADKRLNVELPDLAYSAGTSLSVRTVGGMLVKCCDPLTKDKIQHIALDDLPAGLYIIELALKNEIYSNKFIVK</sequence>
<evidence type="ECO:0000256" key="4">
    <source>
        <dbReference type="SAM" id="SignalP"/>
    </source>
</evidence>
<keyword evidence="7" id="KW-1185">Reference proteome</keyword>
<proteinExistence type="predicted"/>
<dbReference type="GO" id="GO:0008422">
    <property type="term" value="F:beta-glucosidase activity"/>
    <property type="evidence" value="ECO:0007669"/>
    <property type="project" value="TreeGrafter"/>
</dbReference>
<evidence type="ECO:0000256" key="2">
    <source>
        <dbReference type="ARBA" id="ARBA00022801"/>
    </source>
</evidence>
<keyword evidence="1 4" id="KW-0732">Signal</keyword>
<dbReference type="Pfam" id="PF00150">
    <property type="entry name" value="Cellulase"/>
    <property type="match status" value="1"/>
</dbReference>
<dbReference type="InterPro" id="IPR017853">
    <property type="entry name" value="GH"/>
</dbReference>
<dbReference type="SUPFAM" id="SSF51445">
    <property type="entry name" value="(Trans)glycosidases"/>
    <property type="match status" value="1"/>
</dbReference>
<dbReference type="Pfam" id="PF18962">
    <property type="entry name" value="Por_Secre_tail"/>
    <property type="match status" value="1"/>
</dbReference>
<dbReference type="PANTHER" id="PTHR31297:SF13">
    <property type="entry name" value="PUTATIVE-RELATED"/>
    <property type="match status" value="1"/>
</dbReference>
<dbReference type="PROSITE" id="PS51175">
    <property type="entry name" value="CBM6"/>
    <property type="match status" value="2"/>
</dbReference>
<feature type="signal peptide" evidence="4">
    <location>
        <begin position="1"/>
        <end position="28"/>
    </location>
</feature>
<dbReference type="NCBIfam" id="TIGR04183">
    <property type="entry name" value="Por_Secre_tail"/>
    <property type="match status" value="1"/>
</dbReference>
<dbReference type="InterPro" id="IPR008979">
    <property type="entry name" value="Galactose-bd-like_sf"/>
</dbReference>
<dbReference type="RefSeq" id="WP_079690364.1">
    <property type="nucleotide sequence ID" value="NZ_FUZU01000005.1"/>
</dbReference>
<dbReference type="SUPFAM" id="SSF49785">
    <property type="entry name" value="Galactose-binding domain-like"/>
    <property type="match status" value="2"/>
</dbReference>
<keyword evidence="3" id="KW-0326">Glycosidase</keyword>
<dbReference type="OrthoDB" id="9800955at2"/>